<dbReference type="InterPro" id="IPR011075">
    <property type="entry name" value="TetR_C"/>
</dbReference>
<proteinExistence type="predicted"/>
<dbReference type="Pfam" id="PF16925">
    <property type="entry name" value="TetR_C_13"/>
    <property type="match status" value="1"/>
</dbReference>
<name>A0A9W4H568_9ACTN</name>
<dbReference type="InterPro" id="IPR001647">
    <property type="entry name" value="HTH_TetR"/>
</dbReference>
<feature type="DNA-binding region" description="H-T-H motif" evidence="4">
    <location>
        <begin position="36"/>
        <end position="55"/>
    </location>
</feature>
<dbReference type="SUPFAM" id="SSF46689">
    <property type="entry name" value="Homeodomain-like"/>
    <property type="match status" value="1"/>
</dbReference>
<dbReference type="Gene3D" id="1.10.10.60">
    <property type="entry name" value="Homeodomain-like"/>
    <property type="match status" value="1"/>
</dbReference>
<evidence type="ECO:0000313" key="6">
    <source>
        <dbReference type="EMBL" id="CAG7651454.1"/>
    </source>
</evidence>
<dbReference type="EMBL" id="CAJVAX010000019">
    <property type="protein sequence ID" value="CAG7651454.1"/>
    <property type="molecule type" value="Genomic_DNA"/>
</dbReference>
<dbReference type="PROSITE" id="PS01081">
    <property type="entry name" value="HTH_TETR_1"/>
    <property type="match status" value="1"/>
</dbReference>
<gene>
    <name evidence="6" type="ORF">SBRY_50619</name>
</gene>
<evidence type="ECO:0000259" key="5">
    <source>
        <dbReference type="PROSITE" id="PS50977"/>
    </source>
</evidence>
<keyword evidence="3" id="KW-0804">Transcription</keyword>
<dbReference type="Gene3D" id="1.10.357.10">
    <property type="entry name" value="Tetracycline Repressor, domain 2"/>
    <property type="match status" value="1"/>
</dbReference>
<dbReference type="GO" id="GO:0003677">
    <property type="term" value="F:DNA binding"/>
    <property type="evidence" value="ECO:0007669"/>
    <property type="project" value="UniProtKB-UniRule"/>
</dbReference>
<evidence type="ECO:0000313" key="7">
    <source>
        <dbReference type="Proteomes" id="UP001153328"/>
    </source>
</evidence>
<sequence length="200" mass="21138">MFGMSTARAPRRAFDRDEALETAMTEFWRHGYEATSIAALTQAMGINPPSLYAAFGNKRKLFSEAVDRYARTHGSYGARALAEPTARGAVERLLRLAAAAYTEPGRPPGCLVVNGATNGTDASQDVKAELREWREGTKRGLEGKIAADVAAGLLPPGTDAGALATFYSAVVQGMCTQACDGVGRAELDRTADVALAAWPG</sequence>
<feature type="domain" description="HTH tetR-type" evidence="5">
    <location>
        <begin position="13"/>
        <end position="73"/>
    </location>
</feature>
<reference evidence="6" key="1">
    <citation type="submission" date="2021-06" db="EMBL/GenBank/DDBJ databases">
        <authorList>
            <person name="Arsene-Ploetze F."/>
        </authorList>
    </citation>
    <scope>NUCLEOTIDE SEQUENCE</scope>
    <source>
        <strain evidence="6">SBRY1</strain>
    </source>
</reference>
<dbReference type="InterPro" id="IPR009057">
    <property type="entry name" value="Homeodomain-like_sf"/>
</dbReference>
<keyword evidence="7" id="KW-1185">Reference proteome</keyword>
<dbReference type="AlphaFoldDB" id="A0A9W4H568"/>
<evidence type="ECO:0000256" key="3">
    <source>
        <dbReference type="ARBA" id="ARBA00023163"/>
    </source>
</evidence>
<organism evidence="6 7">
    <name type="scientific">Actinacidiphila bryophytorum</name>
    <dbReference type="NCBI Taxonomy" id="1436133"/>
    <lineage>
        <taxon>Bacteria</taxon>
        <taxon>Bacillati</taxon>
        <taxon>Actinomycetota</taxon>
        <taxon>Actinomycetes</taxon>
        <taxon>Kitasatosporales</taxon>
        <taxon>Streptomycetaceae</taxon>
        <taxon>Actinacidiphila</taxon>
    </lineage>
</organism>
<dbReference type="PANTHER" id="PTHR47506:SF1">
    <property type="entry name" value="HTH-TYPE TRANSCRIPTIONAL REGULATOR YJDC"/>
    <property type="match status" value="1"/>
</dbReference>
<dbReference type="PROSITE" id="PS50977">
    <property type="entry name" value="HTH_TETR_2"/>
    <property type="match status" value="1"/>
</dbReference>
<dbReference type="Pfam" id="PF00440">
    <property type="entry name" value="TetR_N"/>
    <property type="match status" value="1"/>
</dbReference>
<keyword evidence="2 4" id="KW-0238">DNA-binding</keyword>
<dbReference type="Proteomes" id="UP001153328">
    <property type="component" value="Unassembled WGS sequence"/>
</dbReference>
<comment type="caution">
    <text evidence="6">The sequence shown here is derived from an EMBL/GenBank/DDBJ whole genome shotgun (WGS) entry which is preliminary data.</text>
</comment>
<evidence type="ECO:0000256" key="2">
    <source>
        <dbReference type="ARBA" id="ARBA00023125"/>
    </source>
</evidence>
<keyword evidence="1" id="KW-0805">Transcription regulation</keyword>
<accession>A0A9W4H568</accession>
<dbReference type="InterPro" id="IPR036271">
    <property type="entry name" value="Tet_transcr_reg_TetR-rel_C_sf"/>
</dbReference>
<dbReference type="PANTHER" id="PTHR47506">
    <property type="entry name" value="TRANSCRIPTIONAL REGULATORY PROTEIN"/>
    <property type="match status" value="1"/>
</dbReference>
<dbReference type="InterPro" id="IPR023772">
    <property type="entry name" value="DNA-bd_HTH_TetR-type_CS"/>
</dbReference>
<evidence type="ECO:0000256" key="1">
    <source>
        <dbReference type="ARBA" id="ARBA00023015"/>
    </source>
</evidence>
<evidence type="ECO:0000256" key="4">
    <source>
        <dbReference type="PROSITE-ProRule" id="PRU00335"/>
    </source>
</evidence>
<protein>
    <submittedName>
        <fullName evidence="6">Transcriptional regulator</fullName>
    </submittedName>
</protein>
<dbReference type="SUPFAM" id="SSF48498">
    <property type="entry name" value="Tetracyclin repressor-like, C-terminal domain"/>
    <property type="match status" value="1"/>
</dbReference>